<dbReference type="EMBL" id="CAJZBQ010000023">
    <property type="protein sequence ID" value="CAG9319404.1"/>
    <property type="molecule type" value="Genomic_DNA"/>
</dbReference>
<dbReference type="Proteomes" id="UP001162131">
    <property type="component" value="Unassembled WGS sequence"/>
</dbReference>
<comment type="caution">
    <text evidence="3">The sequence shown here is derived from an EMBL/GenBank/DDBJ whole genome shotgun (WGS) entry which is preliminary data.</text>
</comment>
<evidence type="ECO:0000313" key="4">
    <source>
        <dbReference type="Proteomes" id="UP001162131"/>
    </source>
</evidence>
<protein>
    <submittedName>
        <fullName evidence="3">Uncharacterized protein</fullName>
    </submittedName>
</protein>
<keyword evidence="1" id="KW-0732">Signal</keyword>
<gene>
    <name evidence="2" type="ORF">BSTOLATCC_MIC11</name>
    <name evidence="3" type="ORF">BSTOLATCC_MIC23961</name>
</gene>
<evidence type="ECO:0000256" key="1">
    <source>
        <dbReference type="SAM" id="SignalP"/>
    </source>
</evidence>
<sequence>MTSFLILLIFIAEIWLPKENLKKIAISILFSVINKLGKIFIELEFQLIFSKIIPNIEVKSTSLMIRIFYTNKVMIKYYSIKFKNMKLSTKYSFCYSYKVFV</sequence>
<organism evidence="3 4">
    <name type="scientific">Blepharisma stoltei</name>
    <dbReference type="NCBI Taxonomy" id="1481888"/>
    <lineage>
        <taxon>Eukaryota</taxon>
        <taxon>Sar</taxon>
        <taxon>Alveolata</taxon>
        <taxon>Ciliophora</taxon>
        <taxon>Postciliodesmatophora</taxon>
        <taxon>Heterotrichea</taxon>
        <taxon>Heterotrichida</taxon>
        <taxon>Blepharismidae</taxon>
        <taxon>Blepharisma</taxon>
    </lineage>
</organism>
<dbReference type="EMBL" id="CAJZBQ010000001">
    <property type="protein sequence ID" value="CAG9309794.1"/>
    <property type="molecule type" value="Genomic_DNA"/>
</dbReference>
<keyword evidence="4" id="KW-1185">Reference proteome</keyword>
<evidence type="ECO:0000313" key="3">
    <source>
        <dbReference type="EMBL" id="CAG9319404.1"/>
    </source>
</evidence>
<feature type="signal peptide" evidence="1">
    <location>
        <begin position="1"/>
        <end position="17"/>
    </location>
</feature>
<accession>A0AAU9J217</accession>
<proteinExistence type="predicted"/>
<reference evidence="3" key="1">
    <citation type="submission" date="2021-09" db="EMBL/GenBank/DDBJ databases">
        <authorList>
            <consortium name="AG Swart"/>
            <person name="Singh M."/>
            <person name="Singh A."/>
            <person name="Seah K."/>
            <person name="Emmerich C."/>
        </authorList>
    </citation>
    <scope>NUCLEOTIDE SEQUENCE</scope>
    <source>
        <strain evidence="3">ATCC30299</strain>
    </source>
</reference>
<dbReference type="AlphaFoldDB" id="A0AAU9J217"/>
<name>A0AAU9J217_9CILI</name>
<evidence type="ECO:0000313" key="2">
    <source>
        <dbReference type="EMBL" id="CAG9309794.1"/>
    </source>
</evidence>
<feature type="chain" id="PRO_5044713113" evidence="1">
    <location>
        <begin position="18"/>
        <end position="101"/>
    </location>
</feature>